<accession>X0WPV2</accession>
<proteinExistence type="predicted"/>
<dbReference type="AlphaFoldDB" id="X0WPV2"/>
<comment type="caution">
    <text evidence="2">The sequence shown here is derived from an EMBL/GenBank/DDBJ whole genome shotgun (WGS) entry which is preliminary data.</text>
</comment>
<organism evidence="2">
    <name type="scientific">marine sediment metagenome</name>
    <dbReference type="NCBI Taxonomy" id="412755"/>
    <lineage>
        <taxon>unclassified sequences</taxon>
        <taxon>metagenomes</taxon>
        <taxon>ecological metagenomes</taxon>
    </lineage>
</organism>
<dbReference type="EMBL" id="BARS01037658">
    <property type="protein sequence ID" value="GAG14721.1"/>
    <property type="molecule type" value="Genomic_DNA"/>
</dbReference>
<name>X0WPV2_9ZZZZ</name>
<feature type="non-terminal residue" evidence="2">
    <location>
        <position position="1"/>
    </location>
</feature>
<reference evidence="2" key="1">
    <citation type="journal article" date="2014" name="Front. Microbiol.">
        <title>High frequency of phylogenetically diverse reductive dehalogenase-homologous genes in deep subseafloor sedimentary metagenomes.</title>
        <authorList>
            <person name="Kawai M."/>
            <person name="Futagami T."/>
            <person name="Toyoda A."/>
            <person name="Takaki Y."/>
            <person name="Nishi S."/>
            <person name="Hori S."/>
            <person name="Arai W."/>
            <person name="Tsubouchi T."/>
            <person name="Morono Y."/>
            <person name="Uchiyama I."/>
            <person name="Ito T."/>
            <person name="Fujiyama A."/>
            <person name="Inagaki F."/>
            <person name="Takami H."/>
        </authorList>
    </citation>
    <scope>NUCLEOTIDE SEQUENCE</scope>
    <source>
        <strain evidence="2">Expedition CK06-06</strain>
    </source>
</reference>
<evidence type="ECO:0000259" key="1">
    <source>
        <dbReference type="Pfam" id="PF12705"/>
    </source>
</evidence>
<dbReference type="InterPro" id="IPR011604">
    <property type="entry name" value="PDDEXK-like_dom_sf"/>
</dbReference>
<dbReference type="Pfam" id="PF12705">
    <property type="entry name" value="PDDEXK_1"/>
    <property type="match status" value="1"/>
</dbReference>
<feature type="domain" description="PD-(D/E)XK endonuclease-like" evidence="1">
    <location>
        <begin position="2"/>
        <end position="254"/>
    </location>
</feature>
<feature type="non-terminal residue" evidence="2">
    <location>
        <position position="257"/>
    </location>
</feature>
<dbReference type="Gene3D" id="3.90.320.10">
    <property type="match status" value="1"/>
</dbReference>
<protein>
    <recommendedName>
        <fullName evidence="1">PD-(D/E)XK endonuclease-like domain-containing protein</fullName>
    </recommendedName>
</protein>
<evidence type="ECO:0000313" key="2">
    <source>
        <dbReference type="EMBL" id="GAG14721.1"/>
    </source>
</evidence>
<gene>
    <name evidence="2" type="ORF">S01H1_57718</name>
</gene>
<dbReference type="InterPro" id="IPR038726">
    <property type="entry name" value="PDDEXK_AddAB-type"/>
</dbReference>
<sequence length="257" mass="29700">KYVLGIEPPEEYEIDPSVWLDALEKGTLLHSVFRQFMATLLKKKRVPKFPLDEDILYKIMDRHIKEARAKISPPNDTVFERDCRELRQTARIFLMEEAEFCRESRPMYLETALGLKPEGDGTDLDQGSPVIIVLADNREIRVRGRVDRVDEISTEKGVRYVVWDYKTGGSYGFDERDPFRGGRKIQSVLYLAMIEDRLREKVSPDAVVERFGYFFPNVREHGRRISWSARDLAGGIEIVTRLCDMISGGCFPFTDDP</sequence>
<dbReference type="SUPFAM" id="SSF52980">
    <property type="entry name" value="Restriction endonuclease-like"/>
    <property type="match status" value="1"/>
</dbReference>
<dbReference type="InterPro" id="IPR011335">
    <property type="entry name" value="Restrct_endonuc-II-like"/>
</dbReference>